<reference evidence="4" key="3">
    <citation type="journal article" date="2005" name="Nature">
        <title>The map-based sequence of the rice genome.</title>
        <authorList>
            <consortium name="International rice genome sequencing project (IRGSP)"/>
            <person name="Matsumoto T."/>
            <person name="Wu J."/>
            <person name="Kanamori H."/>
            <person name="Katayose Y."/>
            <person name="Fujisawa M."/>
            <person name="Namiki N."/>
            <person name="Mizuno H."/>
            <person name="Yamamoto K."/>
            <person name="Antonio B.A."/>
            <person name="Baba T."/>
            <person name="Sakata K."/>
            <person name="Nagamura Y."/>
            <person name="Aoki H."/>
            <person name="Arikawa K."/>
            <person name="Arita K."/>
            <person name="Bito T."/>
            <person name="Chiden Y."/>
            <person name="Fujitsuka N."/>
            <person name="Fukunaka R."/>
            <person name="Hamada M."/>
            <person name="Harada C."/>
            <person name="Hayashi A."/>
            <person name="Hijishita S."/>
            <person name="Honda M."/>
            <person name="Hosokawa S."/>
            <person name="Ichikawa Y."/>
            <person name="Idonuma A."/>
            <person name="Iijima M."/>
            <person name="Ikeda M."/>
            <person name="Ikeno M."/>
            <person name="Ito K."/>
            <person name="Ito S."/>
            <person name="Ito T."/>
            <person name="Ito Y."/>
            <person name="Ito Y."/>
            <person name="Iwabuchi A."/>
            <person name="Kamiya K."/>
            <person name="Karasawa W."/>
            <person name="Kurita K."/>
            <person name="Katagiri S."/>
            <person name="Kikuta A."/>
            <person name="Kobayashi H."/>
            <person name="Kobayashi N."/>
            <person name="Machita K."/>
            <person name="Maehara T."/>
            <person name="Masukawa M."/>
            <person name="Mizubayashi T."/>
            <person name="Mukai Y."/>
            <person name="Nagasaki H."/>
            <person name="Nagata Y."/>
            <person name="Naito S."/>
            <person name="Nakashima M."/>
            <person name="Nakama Y."/>
            <person name="Nakamichi Y."/>
            <person name="Nakamura M."/>
            <person name="Meguro A."/>
            <person name="Negishi M."/>
            <person name="Ohta I."/>
            <person name="Ohta T."/>
            <person name="Okamoto M."/>
            <person name="Ono N."/>
            <person name="Saji S."/>
            <person name="Sakaguchi M."/>
            <person name="Sakai K."/>
            <person name="Shibata M."/>
            <person name="Shimokawa T."/>
            <person name="Song J."/>
            <person name="Takazaki Y."/>
            <person name="Terasawa K."/>
            <person name="Tsugane M."/>
            <person name="Tsuji K."/>
            <person name="Ueda S."/>
            <person name="Waki K."/>
            <person name="Yamagata H."/>
            <person name="Yamamoto M."/>
            <person name="Yamamoto S."/>
            <person name="Yamane H."/>
            <person name="Yoshiki S."/>
            <person name="Yoshihara R."/>
            <person name="Yukawa K."/>
            <person name="Zhong H."/>
            <person name="Yano M."/>
            <person name="Yuan Q."/>
            <person name="Ouyang S."/>
            <person name="Liu J."/>
            <person name="Jones K.M."/>
            <person name="Gansberger K."/>
            <person name="Moffat K."/>
            <person name="Hill J."/>
            <person name="Bera J."/>
            <person name="Fadrosh D."/>
            <person name="Jin S."/>
            <person name="Johri S."/>
            <person name="Kim M."/>
            <person name="Overton L."/>
            <person name="Reardon M."/>
            <person name="Tsitrin T."/>
            <person name="Vuong H."/>
            <person name="Weaver B."/>
            <person name="Ciecko A."/>
            <person name="Tallon L."/>
            <person name="Jackson J."/>
            <person name="Pai G."/>
            <person name="Aken S.V."/>
            <person name="Utterback T."/>
            <person name="Reidmuller S."/>
            <person name="Feldblyum T."/>
            <person name="Hsiao J."/>
            <person name="Zismann V."/>
            <person name="Iobst S."/>
            <person name="de Vazeille A.R."/>
            <person name="Buell C.R."/>
            <person name="Ying K."/>
            <person name="Li Y."/>
            <person name="Lu T."/>
            <person name="Huang Y."/>
            <person name="Zhao Q."/>
            <person name="Feng Q."/>
            <person name="Zhang L."/>
            <person name="Zhu J."/>
            <person name="Weng Q."/>
            <person name="Mu J."/>
            <person name="Lu Y."/>
            <person name="Fan D."/>
            <person name="Liu Y."/>
            <person name="Guan J."/>
            <person name="Zhang Y."/>
            <person name="Yu S."/>
            <person name="Liu X."/>
            <person name="Zhang Y."/>
            <person name="Hong G."/>
            <person name="Han B."/>
            <person name="Choisne N."/>
            <person name="Demange N."/>
            <person name="Orjeda G."/>
            <person name="Samain S."/>
            <person name="Cattolico L."/>
            <person name="Pelletier E."/>
            <person name="Couloux A."/>
            <person name="Segurens B."/>
            <person name="Wincker P."/>
            <person name="D'Hont A."/>
            <person name="Scarpelli C."/>
            <person name="Weissenbach J."/>
            <person name="Salanoubat M."/>
            <person name="Quetier F."/>
            <person name="Yu Y."/>
            <person name="Kim H.R."/>
            <person name="Rambo T."/>
            <person name="Currie J."/>
            <person name="Collura K."/>
            <person name="Luo M."/>
            <person name="Yang T."/>
            <person name="Ammiraju J.S.S."/>
            <person name="Engler F."/>
            <person name="Soderlund C."/>
            <person name="Wing R.A."/>
            <person name="Palmer L.E."/>
            <person name="de la Bastide M."/>
            <person name="Spiegel L."/>
            <person name="Nascimento L."/>
            <person name="Zutavern T."/>
            <person name="O'Shaughnessy A."/>
            <person name="Dike S."/>
            <person name="Dedhia N."/>
            <person name="Preston R."/>
            <person name="Balija V."/>
            <person name="McCombie W.R."/>
            <person name="Chow T."/>
            <person name="Chen H."/>
            <person name="Chung M."/>
            <person name="Chen C."/>
            <person name="Shaw J."/>
            <person name="Wu H."/>
            <person name="Hsiao K."/>
            <person name="Chao Y."/>
            <person name="Chu M."/>
            <person name="Cheng C."/>
            <person name="Hour A."/>
            <person name="Lee P."/>
            <person name="Lin S."/>
            <person name="Lin Y."/>
            <person name="Liou J."/>
            <person name="Liu S."/>
            <person name="Hsing Y."/>
            <person name="Raghuvanshi S."/>
            <person name="Mohanty A."/>
            <person name="Bharti A.K."/>
            <person name="Gaur A."/>
            <person name="Gupta V."/>
            <person name="Kumar D."/>
            <person name="Ravi V."/>
            <person name="Vij S."/>
            <person name="Kapur A."/>
            <person name="Khurana P."/>
            <person name="Khurana P."/>
            <person name="Khurana J.P."/>
            <person name="Tyagi A.K."/>
            <person name="Gaikwad K."/>
            <person name="Singh A."/>
            <person name="Dalal V."/>
            <person name="Srivastava S."/>
            <person name="Dixit A."/>
            <person name="Pal A.K."/>
            <person name="Ghazi I.A."/>
            <person name="Yadav M."/>
            <person name="Pandit A."/>
            <person name="Bhargava A."/>
            <person name="Sureshbabu K."/>
            <person name="Batra K."/>
            <person name="Sharma T.R."/>
            <person name="Mohapatra T."/>
            <person name="Singh N.K."/>
            <person name="Messing J."/>
            <person name="Nelson A.B."/>
            <person name="Fuks G."/>
            <person name="Kavchok S."/>
            <person name="Keizer G."/>
            <person name="Linton E."/>
            <person name="Llaca V."/>
            <person name="Song R."/>
            <person name="Tanyolac B."/>
            <person name="Young S."/>
            <person name="Ho-Il K."/>
            <person name="Hahn J.H."/>
            <person name="Sangsakoo G."/>
            <person name="Vanavichit A."/>
            <person name="de Mattos Luiz.A.T."/>
            <person name="Zimmer P.D."/>
            <person name="Malone G."/>
            <person name="Dellagostin O."/>
            <person name="de Oliveira A.C."/>
            <person name="Bevan M."/>
            <person name="Bancroft I."/>
            <person name="Minx P."/>
            <person name="Cordum H."/>
            <person name="Wilson R."/>
            <person name="Cheng Z."/>
            <person name="Jin W."/>
            <person name="Jiang J."/>
            <person name="Leong S.A."/>
            <person name="Iwama H."/>
            <person name="Gojobori T."/>
            <person name="Itoh T."/>
            <person name="Niimura Y."/>
            <person name="Fujii Y."/>
            <person name="Habara T."/>
            <person name="Sakai H."/>
            <person name="Sato Y."/>
            <person name="Wilson G."/>
            <person name="Kumar K."/>
            <person name="McCouch S."/>
            <person name="Juretic N."/>
            <person name="Hoen D."/>
            <person name="Wright S."/>
            <person name="Bruskiewich R."/>
            <person name="Bureau T."/>
            <person name="Miyao A."/>
            <person name="Hirochika H."/>
            <person name="Nishikawa T."/>
            <person name="Kadowaki K."/>
            <person name="Sugiura M."/>
            <person name="Burr B."/>
            <person name="Sasaki T."/>
        </authorList>
    </citation>
    <scope>NUCLEOTIDE SEQUENCE [LARGE SCALE GENOMIC DNA]</scope>
    <source>
        <strain evidence="4">cv. Nipponbare</strain>
    </source>
</reference>
<organism evidence="3 4">
    <name type="scientific">Oryza sativa subsp. japonica</name>
    <name type="common">Rice</name>
    <dbReference type="NCBI Taxonomy" id="39947"/>
    <lineage>
        <taxon>Eukaryota</taxon>
        <taxon>Viridiplantae</taxon>
        <taxon>Streptophyta</taxon>
        <taxon>Embryophyta</taxon>
        <taxon>Tracheophyta</taxon>
        <taxon>Spermatophyta</taxon>
        <taxon>Magnoliopsida</taxon>
        <taxon>Liliopsida</taxon>
        <taxon>Poales</taxon>
        <taxon>Poaceae</taxon>
        <taxon>BOP clade</taxon>
        <taxon>Oryzoideae</taxon>
        <taxon>Oryzeae</taxon>
        <taxon>Oryzinae</taxon>
        <taxon>Oryza</taxon>
        <taxon>Oryza sativa</taxon>
    </lineage>
</organism>
<reference evidence="4" key="4">
    <citation type="journal article" date="2008" name="Nucleic Acids Res.">
        <title>The rice annotation project database (RAP-DB): 2008 update.</title>
        <authorList>
            <consortium name="The rice annotation project (RAP)"/>
        </authorList>
    </citation>
    <scope>GENOME REANNOTATION</scope>
    <source>
        <strain evidence="4">cv. Nipponbare</strain>
    </source>
</reference>
<protein>
    <submittedName>
        <fullName evidence="3">Uncharacterized protein</fullName>
    </submittedName>
</protein>
<gene>
    <name evidence="2" type="ORF">OJ1057_D08.3</name>
    <name evidence="3" type="ORF">OJ1124_E11.24</name>
</gene>
<dbReference type="EMBL" id="AP003988">
    <property type="protein sequence ID" value="BAD21463.1"/>
    <property type="molecule type" value="Genomic_DNA"/>
</dbReference>
<feature type="region of interest" description="Disordered" evidence="1">
    <location>
        <begin position="1"/>
        <end position="51"/>
    </location>
</feature>
<evidence type="ECO:0000313" key="4">
    <source>
        <dbReference type="Proteomes" id="UP000000763"/>
    </source>
</evidence>
<accession>Q6K866</accession>
<evidence type="ECO:0000256" key="1">
    <source>
        <dbReference type="SAM" id="MobiDB-lite"/>
    </source>
</evidence>
<name>Q6K866_ORYSJ</name>
<feature type="compositionally biased region" description="Low complexity" evidence="1">
    <location>
        <begin position="23"/>
        <end position="35"/>
    </location>
</feature>
<sequence>MDRPAAATAGGATNQPGEGRASLALLLPAPAAQQPRTCRGPSPRPALLSGPYVTTLPGKQLEEIDDASSVFLQTPSVAGGISSFVHQIVCTNYRALVDIVALCAHSALEFL</sequence>
<evidence type="ECO:0000313" key="3">
    <source>
        <dbReference type="EMBL" id="BAD21763.1"/>
    </source>
</evidence>
<dbReference type="EMBL" id="AP004229">
    <property type="protein sequence ID" value="BAD21763.1"/>
    <property type="molecule type" value="Genomic_DNA"/>
</dbReference>
<proteinExistence type="predicted"/>
<dbReference type="AlphaFoldDB" id="Q6K866"/>
<dbReference type="Proteomes" id="UP000000763">
    <property type="component" value="Chromosome 2"/>
</dbReference>
<evidence type="ECO:0000313" key="2">
    <source>
        <dbReference type="EMBL" id="BAD21463.1"/>
    </source>
</evidence>
<reference evidence="2" key="1">
    <citation type="submission" date="2001-08" db="EMBL/GenBank/DDBJ databases">
        <title>Oryza sativa nipponbare(GA3) genomic DNA, chromosome 2, BAC clone:OJ1057_D08.</title>
        <authorList>
            <person name="Sasaki T."/>
            <person name="Matsumoto T."/>
            <person name="Yamamoto K."/>
        </authorList>
    </citation>
    <scope>NUCLEOTIDE SEQUENCE</scope>
</reference>
<reference evidence="3" key="2">
    <citation type="submission" date="2001-10" db="EMBL/GenBank/DDBJ databases">
        <title>Oryza sativa nipponbare(GA3) genomic DNA, chromosome 2, BAC clone:OJ1124_E11.</title>
        <authorList>
            <person name="Sasaki T."/>
            <person name="Matsumoto T."/>
            <person name="Yamamoto K."/>
        </authorList>
    </citation>
    <scope>NUCLEOTIDE SEQUENCE</scope>
</reference>